<dbReference type="PANTHER" id="PTHR47668">
    <property type="entry name" value="DIENELACTONE HYDROLASE FAMILY PROTEIN (AFU_ORTHOLOGUE AFUA_6G01940)"/>
    <property type="match status" value="1"/>
</dbReference>
<comment type="caution">
    <text evidence="2">The sequence shown here is derived from an EMBL/GenBank/DDBJ whole genome shotgun (WGS) entry which is preliminary data.</text>
</comment>
<keyword evidence="3" id="KW-1185">Reference proteome</keyword>
<keyword evidence="2" id="KW-0378">Hydrolase</keyword>
<dbReference type="AlphaFoldDB" id="A0A167RJ99"/>
<dbReference type="Gene3D" id="3.40.50.1820">
    <property type="entry name" value="alpha/beta hydrolase"/>
    <property type="match status" value="1"/>
</dbReference>
<dbReference type="InterPro" id="IPR029058">
    <property type="entry name" value="AB_hydrolase_fold"/>
</dbReference>
<reference evidence="2 3" key="1">
    <citation type="journal article" date="2016" name="Genome Biol. Evol.">
        <title>Divergent and convergent evolution of fungal pathogenicity.</title>
        <authorList>
            <person name="Shang Y."/>
            <person name="Xiao G."/>
            <person name="Zheng P."/>
            <person name="Cen K."/>
            <person name="Zhan S."/>
            <person name="Wang C."/>
        </authorList>
    </citation>
    <scope>NUCLEOTIDE SEQUENCE [LARGE SCALE GENOMIC DNA]</scope>
    <source>
        <strain evidence="2 3">RCEF 264</strain>
    </source>
</reference>
<dbReference type="InterPro" id="IPR002925">
    <property type="entry name" value="Dienelactn_hydro"/>
</dbReference>
<dbReference type="GO" id="GO:0016787">
    <property type="term" value="F:hydrolase activity"/>
    <property type="evidence" value="ECO:0007669"/>
    <property type="project" value="UniProtKB-KW"/>
</dbReference>
<evidence type="ECO:0000313" key="3">
    <source>
        <dbReference type="Proteomes" id="UP000076874"/>
    </source>
</evidence>
<dbReference type="OrthoDB" id="2147163at2759"/>
<dbReference type="EMBL" id="AZHD01000012">
    <property type="protein sequence ID" value="OAA58651.1"/>
    <property type="molecule type" value="Genomic_DNA"/>
</dbReference>
<accession>A0A167RJ99</accession>
<evidence type="ECO:0000259" key="1">
    <source>
        <dbReference type="Pfam" id="PF01738"/>
    </source>
</evidence>
<evidence type="ECO:0000313" key="2">
    <source>
        <dbReference type="EMBL" id="OAA58651.1"/>
    </source>
</evidence>
<name>A0A167RJ99_9HYPO</name>
<feature type="domain" description="Dienelactone hydrolase" evidence="1">
    <location>
        <begin position="36"/>
        <end position="251"/>
    </location>
</feature>
<dbReference type="SUPFAM" id="SSF53474">
    <property type="entry name" value="alpha/beta-Hydrolases"/>
    <property type="match status" value="1"/>
</dbReference>
<sequence>MASLPEQCCTLPPFTSDYTATGTYFTVAVPGQTDLRVYAAGPADATTTIVCIYDIFGLHPNTLQGADHLAATYRCRVVLPDFFRGETWPLDNMPPKEGRAVLSAWVQKRGNWDVIRPALLAVVDRVKADGATKLGAYGFCFGAKKLIQAMDEHLFASAVLVHPSFFVAEDGDAVQIPVALIPSQGEDPAVMNGFWERVQKKGGRITEKSIREDFLDMHHGFGAARSNWADERMAARARDCFAVMIKFFKNTL</sequence>
<organism evidence="2 3">
    <name type="scientific">Niveomyces insectorum RCEF 264</name>
    <dbReference type="NCBI Taxonomy" id="1081102"/>
    <lineage>
        <taxon>Eukaryota</taxon>
        <taxon>Fungi</taxon>
        <taxon>Dikarya</taxon>
        <taxon>Ascomycota</taxon>
        <taxon>Pezizomycotina</taxon>
        <taxon>Sordariomycetes</taxon>
        <taxon>Hypocreomycetidae</taxon>
        <taxon>Hypocreales</taxon>
        <taxon>Cordycipitaceae</taxon>
        <taxon>Niveomyces</taxon>
    </lineage>
</organism>
<dbReference type="PANTHER" id="PTHR47668:SF1">
    <property type="entry name" value="DIENELACTONE HYDROLASE DOMAIN-CONTAINING PROTEIN-RELATED"/>
    <property type="match status" value="1"/>
</dbReference>
<dbReference type="Pfam" id="PF01738">
    <property type="entry name" value="DLH"/>
    <property type="match status" value="1"/>
</dbReference>
<protein>
    <submittedName>
        <fullName evidence="2">Dienelactone hydrolase</fullName>
    </submittedName>
</protein>
<dbReference type="Proteomes" id="UP000076874">
    <property type="component" value="Unassembled WGS sequence"/>
</dbReference>
<gene>
    <name evidence="2" type="ORF">SPI_06724</name>
</gene>
<proteinExistence type="predicted"/>
<dbReference type="STRING" id="1081102.A0A167RJ99"/>